<sequence length="563" mass="62378">MTGLFGSSGIPLLCPHMLSRAIHSYPAAMLSLAVNARESRSFLKSLLRVPKMAQALFPNHRRSIAPTMATWAAIARKAAETTAEALEEGVKFSWAENEANKVTAATLEEFGPPLSYDTDSDNDCEPKVKTELNASHNNNNIIMAAEENIVVAPEVPVQNSAGTAPGPAPNEGASSSSAAPSAGASMSRVEEFKLALGDFGTQLGLMVRLKGVAPENVDECVNNIIEKSLDDIIAVKGKEAQKNGKAQGPDAADNKTISAPAQQDGNDPKGKGKAVETTDAFTGIMEGYKLSAAPQLPNSEPHPSRLTVEERRAQVQWAVQSALDLRRLQKLSLTQDTADVIMFFTKPDEVTGETEIPVHRELLIRESTWFSRPGGLPPPNKVDECERNAGSPFHLTHIQCNVNQYVLAVAYGMTRQQQYHLNKVQEHVEWLREHVSHNGPLCNMVLTTGIEIGWCEVPLRHCNTCLWKEVIPEYRAGLRRMHVLIARLNLIIVPWMNRQPCVKPFVDMFWITQQYGRFPWRAWVWHLRSLGTIRESDCDNWSLLGKQMSQAEIARTLKPYHFV</sequence>
<dbReference type="InParanoid" id="G2X2L4"/>
<evidence type="ECO:0000313" key="3">
    <source>
        <dbReference type="Proteomes" id="UP000001611"/>
    </source>
</evidence>
<dbReference type="Proteomes" id="UP000001611">
    <property type="component" value="Chromosome 1"/>
</dbReference>
<evidence type="ECO:0000313" key="2">
    <source>
        <dbReference type="EMBL" id="EGY23100.1"/>
    </source>
</evidence>
<accession>G2X2L4</accession>
<dbReference type="HOGENOM" id="CLU_484139_0_0_1"/>
<name>G2X2L4_VERDV</name>
<dbReference type="EMBL" id="DS572701">
    <property type="protein sequence ID" value="EGY23100.1"/>
    <property type="molecule type" value="Genomic_DNA"/>
</dbReference>
<reference evidence="2 3" key="1">
    <citation type="submission" date="2008-03" db="EMBL/GenBank/DDBJ databases">
        <title>The Genome Sequence of Verticillium dahliae VdLs.17.</title>
        <authorList>
            <consortium name="The Broad Institute Genome Sequencing Platform"/>
            <person name="Ma L.-J.J."/>
            <person name="Klosterman S.J."/>
            <person name="Subbarao K."/>
            <person name="Dobinson K."/>
            <person name="Veronese P."/>
            <person name="Kang S."/>
            <person name="Gold S.E."/>
            <person name="Young S."/>
            <person name="Jaffe D."/>
            <person name="Gnerre S."/>
            <person name="Berlin A."/>
            <person name="Heiman D."/>
            <person name="Hepburn T."/>
            <person name="Sykes S."/>
            <person name="Alvarado L."/>
            <person name="Kodira C.D."/>
            <person name="Lander E."/>
            <person name="Galagan J."/>
            <person name="Nusbaum C."/>
            <person name="Birren B."/>
        </authorList>
    </citation>
    <scope>NUCLEOTIDE SEQUENCE [LARGE SCALE GENOMIC DNA]</scope>
    <source>
        <strain evidence="3">VdLs.17 / ATCC MYA-4575 / FGSC 10137</strain>
    </source>
</reference>
<protein>
    <submittedName>
        <fullName evidence="2">Uncharacterized protein</fullName>
    </submittedName>
</protein>
<gene>
    <name evidence="2" type="ORF">VDAG_04538</name>
</gene>
<dbReference type="GeneID" id="20706001"/>
<evidence type="ECO:0000256" key="1">
    <source>
        <dbReference type="SAM" id="MobiDB-lite"/>
    </source>
</evidence>
<feature type="compositionally biased region" description="Basic and acidic residues" evidence="1">
    <location>
        <begin position="266"/>
        <end position="275"/>
    </location>
</feature>
<dbReference type="OMA" id="DNGCESK"/>
<dbReference type="RefSeq" id="XP_009649280.1">
    <property type="nucleotide sequence ID" value="XM_009650985.1"/>
</dbReference>
<organism evidence="2 3">
    <name type="scientific">Verticillium dahliae (strain VdLs.17 / ATCC MYA-4575 / FGSC 10137)</name>
    <name type="common">Verticillium wilt</name>
    <dbReference type="NCBI Taxonomy" id="498257"/>
    <lineage>
        <taxon>Eukaryota</taxon>
        <taxon>Fungi</taxon>
        <taxon>Dikarya</taxon>
        <taxon>Ascomycota</taxon>
        <taxon>Pezizomycotina</taxon>
        <taxon>Sordariomycetes</taxon>
        <taxon>Hypocreomycetidae</taxon>
        <taxon>Glomerellales</taxon>
        <taxon>Plectosphaerellaceae</taxon>
        <taxon>Verticillium</taxon>
    </lineage>
</organism>
<feature type="region of interest" description="Disordered" evidence="1">
    <location>
        <begin position="240"/>
        <end position="275"/>
    </location>
</feature>
<dbReference type="OrthoDB" id="4845755at2759"/>
<dbReference type="AlphaFoldDB" id="G2X2L4"/>
<proteinExistence type="predicted"/>
<feature type="compositionally biased region" description="Polar residues" evidence="1">
    <location>
        <begin position="255"/>
        <end position="265"/>
    </location>
</feature>
<feature type="region of interest" description="Disordered" evidence="1">
    <location>
        <begin position="158"/>
        <end position="182"/>
    </location>
</feature>
<dbReference type="KEGG" id="vda:VDAG_04538"/>
<feature type="compositionally biased region" description="Low complexity" evidence="1">
    <location>
        <begin position="169"/>
        <end position="182"/>
    </location>
</feature>
<keyword evidence="3" id="KW-1185">Reference proteome</keyword>